<evidence type="ECO:0000259" key="2">
    <source>
        <dbReference type="PROSITE" id="PS50804"/>
    </source>
</evidence>
<comment type="caution">
    <text evidence="3">The sequence shown here is derived from an EMBL/GenBank/DDBJ whole genome shotgun (WGS) entry which is preliminary data.</text>
</comment>
<feature type="non-terminal residue" evidence="3">
    <location>
        <position position="1"/>
    </location>
</feature>
<dbReference type="SUPFAM" id="SSF47353">
    <property type="entry name" value="Retrovirus capsid dimerization domain-like"/>
    <property type="match status" value="1"/>
</dbReference>
<proteinExistence type="predicted"/>
<evidence type="ECO:0000313" key="3">
    <source>
        <dbReference type="EMBL" id="TEA41245.1"/>
    </source>
</evidence>
<keyword evidence="1" id="KW-0539">Nucleus</keyword>
<dbReference type="InterPro" id="IPR038269">
    <property type="entry name" value="SCAN_sf"/>
</dbReference>
<dbReference type="EMBL" id="QWLN02001516">
    <property type="protein sequence ID" value="TEA41245.1"/>
    <property type="molecule type" value="Genomic_DNA"/>
</dbReference>
<feature type="domain" description="SCAN box" evidence="2">
    <location>
        <begin position="1"/>
        <end position="25"/>
    </location>
</feature>
<dbReference type="PROSITE" id="PS50804">
    <property type="entry name" value="SCAN_BOX"/>
    <property type="match status" value="1"/>
</dbReference>
<dbReference type="InterPro" id="IPR003309">
    <property type="entry name" value="SCAN_dom"/>
</dbReference>
<gene>
    <name evidence="3" type="ORF">DBR06_SOUSAS9810048</name>
</gene>
<dbReference type="Gene3D" id="1.10.4020.10">
    <property type="entry name" value="DNA breaking-rejoining enzymes"/>
    <property type="match status" value="1"/>
</dbReference>
<dbReference type="GO" id="GO:0005634">
    <property type="term" value="C:nucleus"/>
    <property type="evidence" value="ECO:0007669"/>
    <property type="project" value="UniProtKB-SubCell"/>
</dbReference>
<organism evidence="3 4">
    <name type="scientific">Sousa chinensis</name>
    <name type="common">Indo-pacific humpbacked dolphin</name>
    <name type="synonym">Steno chinensis</name>
    <dbReference type="NCBI Taxonomy" id="103600"/>
    <lineage>
        <taxon>Eukaryota</taxon>
        <taxon>Metazoa</taxon>
        <taxon>Chordata</taxon>
        <taxon>Craniata</taxon>
        <taxon>Vertebrata</taxon>
        <taxon>Euteleostomi</taxon>
        <taxon>Mammalia</taxon>
        <taxon>Eutheria</taxon>
        <taxon>Laurasiatheria</taxon>
        <taxon>Artiodactyla</taxon>
        <taxon>Whippomorpha</taxon>
        <taxon>Cetacea</taxon>
        <taxon>Odontoceti</taxon>
        <taxon>Delphinidae</taxon>
        <taxon>Sousa</taxon>
    </lineage>
</organism>
<protein>
    <recommendedName>
        <fullName evidence="2">SCAN box domain-containing protein</fullName>
    </recommendedName>
</protein>
<dbReference type="Pfam" id="PF02023">
    <property type="entry name" value="SCAN"/>
    <property type="match status" value="1"/>
</dbReference>
<dbReference type="Proteomes" id="UP000295264">
    <property type="component" value="Unassembled WGS sequence"/>
</dbReference>
<dbReference type="AlphaFoldDB" id="A0A484GZN9"/>
<accession>A0A484GZN9</accession>
<evidence type="ECO:0000256" key="1">
    <source>
        <dbReference type="PROSITE-ProRule" id="PRU00187"/>
    </source>
</evidence>
<keyword evidence="4" id="KW-1185">Reference proteome</keyword>
<name>A0A484GZN9_SOUCH</name>
<sequence length="25" mass="3001">KEQILYLLVLEQFLTVLPEKVNTRL</sequence>
<comment type="subcellular location">
    <subcellularLocation>
        <location evidence="1">Nucleus</location>
    </subcellularLocation>
</comment>
<reference evidence="3 4" key="1">
    <citation type="journal article" date="2018" name="Genomics">
        <title>Molecular footprints of inshore aquatic adaptation in Indo-Pacific humpback dolphin (Sousa chinensis).</title>
        <authorList>
            <person name="Ming Y."/>
            <person name="Jian J."/>
            <person name="Yu F."/>
            <person name="Yu X."/>
            <person name="Wang J."/>
            <person name="Liu W."/>
        </authorList>
    </citation>
    <scope>NUCLEOTIDE SEQUENCE [LARGE SCALE GENOMIC DNA]</scope>
    <source>
        <strain evidence="3">MY-2018</strain>
        <tissue evidence="3">Skin</tissue>
    </source>
</reference>
<evidence type="ECO:0000313" key="4">
    <source>
        <dbReference type="Proteomes" id="UP000295264"/>
    </source>
</evidence>